<dbReference type="EMBL" id="JACHHZ010000005">
    <property type="protein sequence ID" value="MBB6095438.1"/>
    <property type="molecule type" value="Genomic_DNA"/>
</dbReference>
<dbReference type="SUPFAM" id="SSF109854">
    <property type="entry name" value="DinB/YfiT-like putative metalloenzymes"/>
    <property type="match status" value="1"/>
</dbReference>
<reference evidence="2 3" key="1">
    <citation type="submission" date="2020-08" db="EMBL/GenBank/DDBJ databases">
        <title>Genomic Encyclopedia of Type Strains, Phase IV (KMG-IV): sequencing the most valuable type-strain genomes for metagenomic binning, comparative biology and taxonomic classification.</title>
        <authorList>
            <person name="Goeker M."/>
        </authorList>
    </citation>
    <scope>NUCLEOTIDE SEQUENCE [LARGE SCALE GENOMIC DNA]</scope>
    <source>
        <strain evidence="2 3">DSM 26723</strain>
    </source>
</reference>
<evidence type="ECO:0000313" key="2">
    <source>
        <dbReference type="EMBL" id="MBB6095438.1"/>
    </source>
</evidence>
<organism evidence="2 3">
    <name type="scientific">Povalibacter uvarum</name>
    <dbReference type="NCBI Taxonomy" id="732238"/>
    <lineage>
        <taxon>Bacteria</taxon>
        <taxon>Pseudomonadati</taxon>
        <taxon>Pseudomonadota</taxon>
        <taxon>Gammaproteobacteria</taxon>
        <taxon>Steroidobacterales</taxon>
        <taxon>Steroidobacteraceae</taxon>
        <taxon>Povalibacter</taxon>
    </lineage>
</organism>
<feature type="domain" description="DinB-like" evidence="1">
    <location>
        <begin position="10"/>
        <end position="160"/>
    </location>
</feature>
<sequence length="172" mass="19949">MPLRDSLLRQFDTAWKLTSYHLDGLTTEECLWRPALRGLHIYDSGNGQWRVDWPESEGYEIGPASIGWLSWHMIFWWSMAVDHSFGDATLARDRVVWPGSAEGVRKRLTDLHDRWHSELDQLSEGDLESTARTRWPMRERPFGDVAAWVNIELMKNAAEIGYARFLYAVRAG</sequence>
<evidence type="ECO:0000313" key="3">
    <source>
        <dbReference type="Proteomes" id="UP000588068"/>
    </source>
</evidence>
<dbReference type="RefSeq" id="WP_184334809.1">
    <property type="nucleotide sequence ID" value="NZ_JACHHZ010000005.1"/>
</dbReference>
<dbReference type="Pfam" id="PF12867">
    <property type="entry name" value="DinB_2"/>
    <property type="match status" value="1"/>
</dbReference>
<evidence type="ECO:0000259" key="1">
    <source>
        <dbReference type="Pfam" id="PF12867"/>
    </source>
</evidence>
<comment type="caution">
    <text evidence="2">The sequence shown here is derived from an EMBL/GenBank/DDBJ whole genome shotgun (WGS) entry which is preliminary data.</text>
</comment>
<gene>
    <name evidence="2" type="ORF">HNQ60_004328</name>
</gene>
<proteinExistence type="predicted"/>
<dbReference type="AlphaFoldDB" id="A0A841HTW8"/>
<dbReference type="InterPro" id="IPR034660">
    <property type="entry name" value="DinB/YfiT-like"/>
</dbReference>
<dbReference type="Proteomes" id="UP000588068">
    <property type="component" value="Unassembled WGS sequence"/>
</dbReference>
<accession>A0A841HTW8</accession>
<dbReference type="InterPro" id="IPR024775">
    <property type="entry name" value="DinB-like"/>
</dbReference>
<keyword evidence="3" id="KW-1185">Reference proteome</keyword>
<protein>
    <recommendedName>
        <fullName evidence="1">DinB-like domain-containing protein</fullName>
    </recommendedName>
</protein>
<name>A0A841HTW8_9GAMM</name>